<accession>A0A1C0TZ67</accession>
<dbReference type="AlphaFoldDB" id="A0A1C0TZ67"/>
<gene>
    <name evidence="1" type="ORF">Ppb6_04075</name>
</gene>
<evidence type="ECO:0000313" key="1">
    <source>
        <dbReference type="EMBL" id="OCQ50977.1"/>
    </source>
</evidence>
<proteinExistence type="predicted"/>
<dbReference type="EMBL" id="LOMY01000187">
    <property type="protein sequence ID" value="OCQ50977.1"/>
    <property type="molecule type" value="Genomic_DNA"/>
</dbReference>
<keyword evidence="2" id="KW-1185">Reference proteome</keyword>
<organism evidence="1 2">
    <name type="scientific">Photorhabdus australis subsp. thailandensis</name>
    <dbReference type="NCBI Taxonomy" id="2805096"/>
    <lineage>
        <taxon>Bacteria</taxon>
        <taxon>Pseudomonadati</taxon>
        <taxon>Pseudomonadota</taxon>
        <taxon>Gammaproteobacteria</taxon>
        <taxon>Enterobacterales</taxon>
        <taxon>Morganellaceae</taxon>
        <taxon>Photorhabdus</taxon>
    </lineage>
</organism>
<sequence>MNIDKPGWKAIEEELKSLFCHVSFQYQGVVISVNRERVSENRSQLFVYFNNKVCLAWGDKGHDMYNPLTELFWRTVTKPLYSKTRIAEVEKLLGKRHAKKELPYIYKTHTYLSPGFINAVQLIRQYKKIAGLEWINKSEVSQ</sequence>
<evidence type="ECO:0000313" key="2">
    <source>
        <dbReference type="Proteomes" id="UP000093476"/>
    </source>
</evidence>
<comment type="caution">
    <text evidence="1">The sequence shown here is derived from an EMBL/GenBank/DDBJ whole genome shotgun (WGS) entry which is preliminary data.</text>
</comment>
<dbReference type="RefSeq" id="WP_065824598.1">
    <property type="nucleotide sequence ID" value="NZ_CAWMQZ010000187.1"/>
</dbReference>
<name>A0A1C0TZ67_9GAMM</name>
<reference evidence="1 2" key="1">
    <citation type="submission" date="2015-12" db="EMBL/GenBank/DDBJ databases">
        <title>Genome comparisons provide insights into the role of secondary metabolites in the pathogenic phase of the Photorhabdus life cycle.</title>
        <authorList>
            <person name="Tobias N.J."/>
            <person name="Mishra B."/>
            <person name="Gupta D.K."/>
            <person name="Thines M."/>
            <person name="Stinear T.P."/>
            <person name="Bode H.B."/>
        </authorList>
    </citation>
    <scope>NUCLEOTIDE SEQUENCE [LARGE SCALE GENOMIC DNA]</scope>
    <source>
        <strain evidence="1 2">PB68.1</strain>
    </source>
</reference>
<dbReference type="Proteomes" id="UP000093476">
    <property type="component" value="Unassembled WGS sequence"/>
</dbReference>
<protein>
    <submittedName>
        <fullName evidence="1">Uncharacterized protein</fullName>
    </submittedName>
</protein>
<dbReference type="STRING" id="286156.Ppb6_04075"/>